<evidence type="ECO:0000313" key="4">
    <source>
        <dbReference type="EMBL" id="QED29197.1"/>
    </source>
</evidence>
<feature type="region of interest" description="Disordered" evidence="1">
    <location>
        <begin position="20"/>
        <end position="46"/>
    </location>
</feature>
<keyword evidence="4" id="KW-0378">Hydrolase</keyword>
<dbReference type="PRINTS" id="PR00412">
    <property type="entry name" value="EPOXHYDRLASE"/>
</dbReference>
<evidence type="ECO:0000313" key="5">
    <source>
        <dbReference type="Proteomes" id="UP000321595"/>
    </source>
</evidence>
<dbReference type="PANTHER" id="PTHR43798">
    <property type="entry name" value="MONOACYLGLYCEROL LIPASE"/>
    <property type="match status" value="1"/>
</dbReference>
<feature type="chain" id="PRO_5022685357" evidence="2">
    <location>
        <begin position="19"/>
        <end position="354"/>
    </location>
</feature>
<feature type="compositionally biased region" description="Polar residues" evidence="1">
    <location>
        <begin position="29"/>
        <end position="43"/>
    </location>
</feature>
<dbReference type="InterPro" id="IPR050266">
    <property type="entry name" value="AB_hydrolase_sf"/>
</dbReference>
<keyword evidence="2" id="KW-0732">Signal</keyword>
<dbReference type="EMBL" id="CP042467">
    <property type="protein sequence ID" value="QED29197.1"/>
    <property type="molecule type" value="Genomic_DNA"/>
</dbReference>
<evidence type="ECO:0000256" key="1">
    <source>
        <dbReference type="SAM" id="MobiDB-lite"/>
    </source>
</evidence>
<dbReference type="PANTHER" id="PTHR43798:SF33">
    <property type="entry name" value="HYDROLASE, PUTATIVE (AFU_ORTHOLOGUE AFUA_2G14860)-RELATED"/>
    <property type="match status" value="1"/>
</dbReference>
<name>A0A5B8XVI7_9DELT</name>
<dbReference type="Proteomes" id="UP000321595">
    <property type="component" value="Chromosome"/>
</dbReference>
<feature type="signal peptide" evidence="2">
    <location>
        <begin position="1"/>
        <end position="18"/>
    </location>
</feature>
<sequence>MKNVLFLSALLGLSVACASTPEPTETAPIEQQTSAEKPESTTPAKGLDARLSTYEYPYAVKWFKAEHEGQELEIAYMDESPQTTPKGVVLLLHGKNFSGAYWEKTMAHLLDEGWRVIAPDQVGFGKSTKPTTITYSFELMASITKSLLDELGVKSTSVMGHSMGGMLATRFALSYPETTQKLIMVNPIGLEDWHQRGVPMIPLEDWETNEAKRSPESIKTYMSNAYFDGSWKPEYDSLLDIQAGWATGPDRELMGKIGALTSVMVFTQPVVHDFPKVESPTLLIIGQRDKTAIGKALAPPEVAEKLGNYPELGRAAAAAIPKSKLVEIEGVGHVPQLEAWDVYIGAVDEFLLAN</sequence>
<keyword evidence="5" id="KW-1185">Reference proteome</keyword>
<dbReference type="AlphaFoldDB" id="A0A5B8XVI7"/>
<evidence type="ECO:0000259" key="3">
    <source>
        <dbReference type="Pfam" id="PF00561"/>
    </source>
</evidence>
<protein>
    <submittedName>
        <fullName evidence="4">Alpha/beta hydrolase</fullName>
    </submittedName>
</protein>
<dbReference type="GO" id="GO:0046464">
    <property type="term" value="P:acylglycerol catabolic process"/>
    <property type="evidence" value="ECO:0007669"/>
    <property type="project" value="TreeGrafter"/>
</dbReference>
<reference evidence="4 5" key="1">
    <citation type="submission" date="2019-08" db="EMBL/GenBank/DDBJ databases">
        <authorList>
            <person name="Liang Q."/>
        </authorList>
    </citation>
    <scope>NUCLEOTIDE SEQUENCE [LARGE SCALE GENOMIC DNA]</scope>
    <source>
        <strain evidence="4 5">V1718</strain>
    </source>
</reference>
<dbReference type="GO" id="GO:0047372">
    <property type="term" value="F:monoacylglycerol lipase activity"/>
    <property type="evidence" value="ECO:0007669"/>
    <property type="project" value="TreeGrafter"/>
</dbReference>
<dbReference type="InterPro" id="IPR000639">
    <property type="entry name" value="Epox_hydrolase-like"/>
</dbReference>
<proteinExistence type="predicted"/>
<dbReference type="RefSeq" id="WP_146962390.1">
    <property type="nucleotide sequence ID" value="NZ_CP042467.1"/>
</dbReference>
<dbReference type="Pfam" id="PF00561">
    <property type="entry name" value="Abhydrolase_1"/>
    <property type="match status" value="1"/>
</dbReference>
<dbReference type="GO" id="GO:0016020">
    <property type="term" value="C:membrane"/>
    <property type="evidence" value="ECO:0007669"/>
    <property type="project" value="TreeGrafter"/>
</dbReference>
<dbReference type="KEGG" id="bbae:FRD01_18515"/>
<gene>
    <name evidence="4" type="ORF">FRD01_18515</name>
</gene>
<dbReference type="SUPFAM" id="SSF53474">
    <property type="entry name" value="alpha/beta-Hydrolases"/>
    <property type="match status" value="1"/>
</dbReference>
<organism evidence="4 5">
    <name type="scientific">Microvenator marinus</name>
    <dbReference type="NCBI Taxonomy" id="2600177"/>
    <lineage>
        <taxon>Bacteria</taxon>
        <taxon>Deltaproteobacteria</taxon>
        <taxon>Bradymonadales</taxon>
        <taxon>Microvenatoraceae</taxon>
        <taxon>Microvenator</taxon>
    </lineage>
</organism>
<dbReference type="PRINTS" id="PR00111">
    <property type="entry name" value="ABHYDROLASE"/>
</dbReference>
<dbReference type="OrthoDB" id="9773293at2"/>
<dbReference type="Gene3D" id="3.40.50.1820">
    <property type="entry name" value="alpha/beta hydrolase"/>
    <property type="match status" value="1"/>
</dbReference>
<dbReference type="InterPro" id="IPR000073">
    <property type="entry name" value="AB_hydrolase_1"/>
</dbReference>
<evidence type="ECO:0000256" key="2">
    <source>
        <dbReference type="SAM" id="SignalP"/>
    </source>
</evidence>
<dbReference type="InterPro" id="IPR029058">
    <property type="entry name" value="AB_hydrolase_fold"/>
</dbReference>
<feature type="domain" description="AB hydrolase-1" evidence="3">
    <location>
        <begin position="88"/>
        <end position="338"/>
    </location>
</feature>
<accession>A0A5B8XVI7</accession>
<dbReference type="PROSITE" id="PS51257">
    <property type="entry name" value="PROKAR_LIPOPROTEIN"/>
    <property type="match status" value="1"/>
</dbReference>